<keyword evidence="2" id="KW-0472">Membrane</keyword>
<organism evidence="4 5">
    <name type="scientific">Granulosicoccus antarcticus IMCC3135</name>
    <dbReference type="NCBI Taxonomy" id="1192854"/>
    <lineage>
        <taxon>Bacteria</taxon>
        <taxon>Pseudomonadati</taxon>
        <taxon>Pseudomonadota</taxon>
        <taxon>Gammaproteobacteria</taxon>
        <taxon>Chromatiales</taxon>
        <taxon>Granulosicoccaceae</taxon>
        <taxon>Granulosicoccus</taxon>
    </lineage>
</organism>
<evidence type="ECO:0000256" key="2">
    <source>
        <dbReference type="SAM" id="Phobius"/>
    </source>
</evidence>
<dbReference type="InterPro" id="IPR019734">
    <property type="entry name" value="TPR_rpt"/>
</dbReference>
<evidence type="ECO:0000259" key="3">
    <source>
        <dbReference type="Pfam" id="PF24604"/>
    </source>
</evidence>
<dbReference type="Gene3D" id="1.25.40.10">
    <property type="entry name" value="Tetratricopeptide repeat domain"/>
    <property type="match status" value="2"/>
</dbReference>
<reference evidence="4 5" key="1">
    <citation type="submission" date="2016-12" db="EMBL/GenBank/DDBJ databases">
        <authorList>
            <person name="Song W.-J."/>
            <person name="Kurnit D.M."/>
        </authorList>
    </citation>
    <scope>NUCLEOTIDE SEQUENCE [LARGE SCALE GENOMIC DNA]</scope>
    <source>
        <strain evidence="4 5">IMCC3135</strain>
    </source>
</reference>
<evidence type="ECO:0000256" key="1">
    <source>
        <dbReference type="PROSITE-ProRule" id="PRU00339"/>
    </source>
</evidence>
<evidence type="ECO:0000313" key="5">
    <source>
        <dbReference type="Proteomes" id="UP000250079"/>
    </source>
</evidence>
<accession>A0A2Z2NGZ7</accession>
<evidence type="ECO:0000313" key="4">
    <source>
        <dbReference type="EMBL" id="ASJ70566.1"/>
    </source>
</evidence>
<gene>
    <name evidence="4" type="ORF">IMCC3135_02260</name>
</gene>
<feature type="repeat" description="TPR" evidence="1">
    <location>
        <begin position="709"/>
        <end position="742"/>
    </location>
</feature>
<dbReference type="PROSITE" id="PS50005">
    <property type="entry name" value="TPR"/>
    <property type="match status" value="1"/>
</dbReference>
<name>A0A2Z2NGZ7_9GAMM</name>
<keyword evidence="5" id="KW-1185">Reference proteome</keyword>
<dbReference type="RefSeq" id="WP_088916098.1">
    <property type="nucleotide sequence ID" value="NZ_CP018632.1"/>
</dbReference>
<keyword evidence="2" id="KW-1133">Transmembrane helix</keyword>
<dbReference type="InterPro" id="IPR057306">
    <property type="entry name" value="B-barrel_PelB_C"/>
</dbReference>
<dbReference type="Pfam" id="PF24604">
    <property type="entry name" value="B-barrel_PelB_C"/>
    <property type="match status" value="1"/>
</dbReference>
<protein>
    <recommendedName>
        <fullName evidence="3">PelB C-terminal domain-containing protein</fullName>
    </recommendedName>
</protein>
<keyword evidence="2" id="KW-0812">Transmembrane</keyword>
<sequence length="1320" mass="146094">MQSSTAQRERLVSPLSLALMAGLFGLAFFVLKPDTVPGLDVFGKADGVAGNGTDIDELTLAYLRAQSESGRVSESEMLSVVARLVKVGRLQEAQELLAQNPKIDVGEVLRFEIDLASAAADSPVSLSTALNKLIESPYLHQTTLLNRGVLLSKTLQQPRLSASLYALWAAQTELSATGVSRYMECSRYLNGLGERTLALACLQQAKKIAQKGGDTVRVNLAMLPLIDAGSAQQNKLTDELLDLDDLSTTQIENAAQVLLQNGRPDVSYRLYARLAIKEPDKVAEWLPLAARWAQAAGKPADAAVFLDALANETGLGKPAPEERQRLQKEVESLLLAAGRTKDVYARTQARLRKLPQDEAALREGVIIARQLGEYSQALYWNTQVLSFSPKDMEAMRLQRELAQAASKLPLALSWAEKVVQQQTASLDDREKLARISEWSGKPDEALEHWQWLAQPASKKTLDNRIRALREVVRLAELTLRPAQAAKALREITLYEEPGNDDIVRLVSLYELDGRPEAASVALQDIIALYGPQPFVLRTLASNEFHHSRYEQSLASWELFADSFGSNTESTLARMELLWQLDRKDEAANVAELLKGRSQLSGANDYQLRLMAEIGWQYRKPWLTMLVKPRLNALNEVGQRSYYGRRSVELLQEQGEDKEALIEAMQLWGSTGNDDFAFMAMQLAVKLDDRSAQARFSPEQEGTKSLQESAFYWAQVGADRLREGDQQGATEAYERALRLDEAHVESISGLIWMAIGDQDDSRTHFLLNKYQGMAAETPALWQAMALGYLQMGAAASSLPWFDRMLDQISADYGMLLTYADALEYAGRSASAFKVRQYTLQQLRPLLVEGSVNEQALLLRQYSRLSVRYAGVESNEQLFNHLLKTDAQESPSGQDDLWRQDMAISWLMSTQQFEHARLIMAQIHHRRLQAPAWQQVALALKDDDEAALSSLVQAKGPLSVGNHILALRQLGNDRDAYALVQKVMSPGAPLAGSNLDDLQLAQEQYVSLRDARPGFVAAFAGLRNSGKLNIRETGVRIRHTFSDSNLGMSLDLTKRQLDSDRYDIEERDELSDVALSLFFGTARQGGRLTTGYLDAEDGDLFYGSASYARRLANKRSRISTELAYNEEVSLSPELLIGARQHRFTIGYDADIGHLEFIRVQADATEINTRVEQNKVARGLGGSVELGVRGSFGSNAWSTSVRAAHAERDREQRLPAELRFSRGSTMDDVLAAQAQSVSIGASLSRGGINADFPQVSSPRYYLSANLGHNWPDRVIGFQMGAGAGIRVLGGDELSFSVSHDTQPTVTNSGDATAVGISYRYHFQ</sequence>
<dbReference type="Proteomes" id="UP000250079">
    <property type="component" value="Chromosome"/>
</dbReference>
<feature type="transmembrane region" description="Helical" evidence="2">
    <location>
        <begin position="12"/>
        <end position="31"/>
    </location>
</feature>
<dbReference type="EMBL" id="CP018632">
    <property type="protein sequence ID" value="ASJ70566.1"/>
    <property type="molecule type" value="Genomic_DNA"/>
</dbReference>
<keyword evidence="1" id="KW-0802">TPR repeat</keyword>
<dbReference type="InterPro" id="IPR011990">
    <property type="entry name" value="TPR-like_helical_dom_sf"/>
</dbReference>
<dbReference type="KEGG" id="gai:IMCC3135_02260"/>
<dbReference type="SUPFAM" id="SSF48452">
    <property type="entry name" value="TPR-like"/>
    <property type="match status" value="2"/>
</dbReference>
<feature type="domain" description="PelB C-terminal" evidence="3">
    <location>
        <begin position="1009"/>
        <end position="1318"/>
    </location>
</feature>
<dbReference type="OrthoDB" id="8565469at2"/>
<proteinExistence type="predicted"/>
<dbReference type="Pfam" id="PF13429">
    <property type="entry name" value="TPR_15"/>
    <property type="match status" value="1"/>
</dbReference>